<evidence type="ECO:0000256" key="2">
    <source>
        <dbReference type="SAM" id="MobiDB-lite"/>
    </source>
</evidence>
<dbReference type="InterPro" id="IPR052925">
    <property type="entry name" value="Phage_Integrase-like_Recomb"/>
</dbReference>
<dbReference type="GO" id="GO:0003677">
    <property type="term" value="F:DNA binding"/>
    <property type="evidence" value="ECO:0007669"/>
    <property type="project" value="UniProtKB-KW"/>
</dbReference>
<protein>
    <submittedName>
        <fullName evidence="3">Uncharacterized protein</fullName>
    </submittedName>
</protein>
<organism evidence="3 4">
    <name type="scientific">Xenopus laevis</name>
    <name type="common">African clawed frog</name>
    <dbReference type="NCBI Taxonomy" id="8355"/>
    <lineage>
        <taxon>Eukaryota</taxon>
        <taxon>Metazoa</taxon>
        <taxon>Chordata</taxon>
        <taxon>Craniata</taxon>
        <taxon>Vertebrata</taxon>
        <taxon>Euteleostomi</taxon>
        <taxon>Amphibia</taxon>
        <taxon>Batrachia</taxon>
        <taxon>Anura</taxon>
        <taxon>Pipoidea</taxon>
        <taxon>Pipidae</taxon>
        <taxon>Xenopodinae</taxon>
        <taxon>Xenopus</taxon>
        <taxon>Xenopus</taxon>
    </lineage>
</organism>
<feature type="compositionally biased region" description="Polar residues" evidence="2">
    <location>
        <begin position="137"/>
        <end position="146"/>
    </location>
</feature>
<feature type="compositionally biased region" description="Polar residues" evidence="2">
    <location>
        <begin position="1"/>
        <end position="10"/>
    </location>
</feature>
<dbReference type="AlphaFoldDB" id="A0A974CSG6"/>
<dbReference type="InterPro" id="IPR010998">
    <property type="entry name" value="Integrase_recombinase_N"/>
</dbReference>
<evidence type="ECO:0000256" key="1">
    <source>
        <dbReference type="ARBA" id="ARBA00023125"/>
    </source>
</evidence>
<dbReference type="InterPro" id="IPR011010">
    <property type="entry name" value="DNA_brk_join_enz"/>
</dbReference>
<feature type="region of interest" description="Disordered" evidence="2">
    <location>
        <begin position="1"/>
        <end position="158"/>
    </location>
</feature>
<keyword evidence="1" id="KW-0238">DNA-binding</keyword>
<dbReference type="Gene3D" id="1.10.150.130">
    <property type="match status" value="1"/>
</dbReference>
<sequence length="872" mass="96633">MLSRFAATSTPEPPPLRTSFDGFRRRRVWKTSSVSSSFTGIPTRTPPANQKTLPGPAKRKAPVKKAAFKSLPAQRKKLSAAAPRKNLRTPATSGKAVPSKVADLQGSLRGTPDGQTRTHAPPILLRSDPGTSHDRPSTSAESSSNIPRWPASSPPQMSSLAEVEFGMASEAAMELQSADASSFGVQRAGLAALAMPNTSSYTSVAGAASVPPSLPAQVSIHQDPQPQASAEQGSRLLQELGNIFKTLINSPSAANTQTSTGIHENSYKDVFVCQATPLAKEFLKSDHKKDTEEERRRPVARTFTNWLQAFCIYSNLLCEKFPNLGPGLFKHLDIILEAYRSYGGVAWFLYDDRVRQKMAVHKSMLWGSKDIDLGMGMLAPKPQSLQNQTKNVATYSFQSASGRHRSRKFRLPEFSVEFNSNKLEEFISQSLSKKTWRDYLNTWQNWLNHKANREGVNGDLDHLILLMLEHVEAQHSVAYVKKQLAGISFFLRLFGQVDVTKAAVVKQFLKGWHKGKFVADKRKPITLDLLHKLLLVSESVCLSDYEATLFKLLFLLMFFAALRVSEAVRASKLKHGIRSAVWNDLWQLFSLMLHKWGTPDIVIIHLGGNDIGKAKIWDLSRQIKRDLAVLHFNLPQAIIVWSEMVSRLPWLQQPNLKALERCKKKLNFGICKFMKSLNLLTYRHEELELDISNDIFNVGLQNAIEKAMFKWECAQCRTGMPGAHQKTLDLGPTGKPFALSQGNVETRLGVHHGADSLKGELSTATASHTSHDFARCKFTTTTPLRISRTTYQSGSPPYVLRALHLTPLGISVVPPPSFSERATTDFHLGLGCPHCPDYHFSLSVADPRLLSLLLLGGVPATLSNFALTGYGT</sequence>
<evidence type="ECO:0000313" key="3">
    <source>
        <dbReference type="EMBL" id="OCT78884.1"/>
    </source>
</evidence>
<dbReference type="Proteomes" id="UP000694892">
    <property type="component" value="Chromosome 5S"/>
</dbReference>
<dbReference type="PANTHER" id="PTHR34605:SF8">
    <property type="entry name" value="FILAGGRIN-2-LIKE ISOFORM X1"/>
    <property type="match status" value="1"/>
</dbReference>
<gene>
    <name evidence="3" type="ORF">XELAEV_18029974mg</name>
</gene>
<feature type="compositionally biased region" description="Basic residues" evidence="2">
    <location>
        <begin position="57"/>
        <end position="67"/>
    </location>
</feature>
<dbReference type="EMBL" id="CM004475">
    <property type="protein sequence ID" value="OCT78884.1"/>
    <property type="molecule type" value="Genomic_DNA"/>
</dbReference>
<accession>A0A974CSG6</accession>
<dbReference type="SUPFAM" id="SSF56349">
    <property type="entry name" value="DNA breaking-rejoining enzymes"/>
    <property type="match status" value="1"/>
</dbReference>
<evidence type="ECO:0000313" key="4">
    <source>
        <dbReference type="Proteomes" id="UP000694892"/>
    </source>
</evidence>
<name>A0A974CSG6_XENLA</name>
<feature type="compositionally biased region" description="Polar residues" evidence="2">
    <location>
        <begin position="30"/>
        <end position="52"/>
    </location>
</feature>
<reference evidence="4" key="1">
    <citation type="journal article" date="2016" name="Nature">
        <title>Genome evolution in the allotetraploid frog Xenopus laevis.</title>
        <authorList>
            <person name="Session A.M."/>
            <person name="Uno Y."/>
            <person name="Kwon T."/>
            <person name="Chapman J.A."/>
            <person name="Toyoda A."/>
            <person name="Takahashi S."/>
            <person name="Fukui A."/>
            <person name="Hikosaka A."/>
            <person name="Suzuki A."/>
            <person name="Kondo M."/>
            <person name="van Heeringen S.J."/>
            <person name="Quigley I."/>
            <person name="Heinz S."/>
            <person name="Ogino H."/>
            <person name="Ochi H."/>
            <person name="Hellsten U."/>
            <person name="Lyons J.B."/>
            <person name="Simakov O."/>
            <person name="Putnam N."/>
            <person name="Stites J."/>
            <person name="Kuroki Y."/>
            <person name="Tanaka T."/>
            <person name="Michiue T."/>
            <person name="Watanabe M."/>
            <person name="Bogdanovic O."/>
            <person name="Lister R."/>
            <person name="Georgiou G."/>
            <person name="Paranjpe S.S."/>
            <person name="van Kruijsbergen I."/>
            <person name="Shu S."/>
            <person name="Carlson J."/>
            <person name="Kinoshita T."/>
            <person name="Ohta Y."/>
            <person name="Mawaribuchi S."/>
            <person name="Jenkins J."/>
            <person name="Grimwood J."/>
            <person name="Schmutz J."/>
            <person name="Mitros T."/>
            <person name="Mozaffari S.V."/>
            <person name="Suzuki Y."/>
            <person name="Haramoto Y."/>
            <person name="Yamamoto T.S."/>
            <person name="Takagi C."/>
            <person name="Heald R."/>
            <person name="Miller K."/>
            <person name="Haudenschild C."/>
            <person name="Kitzman J."/>
            <person name="Nakayama T."/>
            <person name="Izutsu Y."/>
            <person name="Robert J."/>
            <person name="Fortriede J."/>
            <person name="Burns K."/>
            <person name="Lotay V."/>
            <person name="Karimi K."/>
            <person name="Yasuoka Y."/>
            <person name="Dichmann D.S."/>
            <person name="Flajnik M.F."/>
            <person name="Houston D.W."/>
            <person name="Shendure J."/>
            <person name="DuPasquier L."/>
            <person name="Vize P.D."/>
            <person name="Zorn A.M."/>
            <person name="Ito M."/>
            <person name="Marcotte E.M."/>
            <person name="Wallingford J.B."/>
            <person name="Ito Y."/>
            <person name="Asashima M."/>
            <person name="Ueno N."/>
            <person name="Matsuda Y."/>
            <person name="Veenstra G.J."/>
            <person name="Fujiyama A."/>
            <person name="Harland R.M."/>
            <person name="Taira M."/>
            <person name="Rokhsar D.S."/>
        </authorList>
    </citation>
    <scope>NUCLEOTIDE SEQUENCE [LARGE SCALE GENOMIC DNA]</scope>
    <source>
        <strain evidence="4">J</strain>
    </source>
</reference>
<dbReference type="PANTHER" id="PTHR34605">
    <property type="entry name" value="PHAGE_INTEGRASE DOMAIN-CONTAINING PROTEIN"/>
    <property type="match status" value="1"/>
</dbReference>
<proteinExistence type="predicted"/>